<name>A0ABW4BET3_9LACO</name>
<keyword evidence="2" id="KW-1185">Reference proteome</keyword>
<organism evidence="1 2">
    <name type="scientific">Lacticaseibacillus suilingensis</name>
    <dbReference type="NCBI Taxonomy" id="2799577"/>
    <lineage>
        <taxon>Bacteria</taxon>
        <taxon>Bacillati</taxon>
        <taxon>Bacillota</taxon>
        <taxon>Bacilli</taxon>
        <taxon>Lactobacillales</taxon>
        <taxon>Lactobacillaceae</taxon>
        <taxon>Lacticaseibacillus</taxon>
    </lineage>
</organism>
<dbReference type="RefSeq" id="WP_204118198.1">
    <property type="nucleotide sequence ID" value="NZ_BOLV01000003.1"/>
</dbReference>
<dbReference type="Proteomes" id="UP001597199">
    <property type="component" value="Unassembled WGS sequence"/>
</dbReference>
<sequence>MTGDQEKLLIIAALIGLSHSFATGSPQAQTFATRSKALITTIADAKYQGVKLYTAVLPLRRAIADAISMEHLALTAPQQQDWEDFKHATQQAYDDYWKSISTLQTLAF</sequence>
<comment type="caution">
    <text evidence="1">The sequence shown here is derived from an EMBL/GenBank/DDBJ whole genome shotgun (WGS) entry which is preliminary data.</text>
</comment>
<evidence type="ECO:0000313" key="2">
    <source>
        <dbReference type="Proteomes" id="UP001597199"/>
    </source>
</evidence>
<gene>
    <name evidence="1" type="ORF">ACFQ41_06760</name>
</gene>
<accession>A0ABW4BET3</accession>
<dbReference type="EMBL" id="JBHTOA010000030">
    <property type="protein sequence ID" value="MFD1399005.1"/>
    <property type="molecule type" value="Genomic_DNA"/>
</dbReference>
<evidence type="ECO:0000313" key="1">
    <source>
        <dbReference type="EMBL" id="MFD1399005.1"/>
    </source>
</evidence>
<proteinExistence type="predicted"/>
<protein>
    <submittedName>
        <fullName evidence="1">Uncharacterized protein</fullName>
    </submittedName>
</protein>
<reference evidence="2" key="1">
    <citation type="journal article" date="2019" name="Int. J. Syst. Evol. Microbiol.">
        <title>The Global Catalogue of Microorganisms (GCM) 10K type strain sequencing project: providing services to taxonomists for standard genome sequencing and annotation.</title>
        <authorList>
            <consortium name="The Broad Institute Genomics Platform"/>
            <consortium name="The Broad Institute Genome Sequencing Center for Infectious Disease"/>
            <person name="Wu L."/>
            <person name="Ma J."/>
        </authorList>
    </citation>
    <scope>NUCLEOTIDE SEQUENCE [LARGE SCALE GENOMIC DNA]</scope>
    <source>
        <strain evidence="2">CCM 9110</strain>
    </source>
</reference>